<evidence type="ECO:0000313" key="3">
    <source>
        <dbReference type="Proteomes" id="UP001595816"/>
    </source>
</evidence>
<keyword evidence="1" id="KW-0472">Membrane</keyword>
<name>A0ABV8LW06_9ACTN</name>
<protein>
    <recommendedName>
        <fullName evidence="4">Transmembrane protein</fullName>
    </recommendedName>
</protein>
<dbReference type="Proteomes" id="UP001595816">
    <property type="component" value="Unassembled WGS sequence"/>
</dbReference>
<keyword evidence="1" id="KW-0812">Transmembrane</keyword>
<organism evidence="2 3">
    <name type="scientific">Hamadaea flava</name>
    <dbReference type="NCBI Taxonomy" id="1742688"/>
    <lineage>
        <taxon>Bacteria</taxon>
        <taxon>Bacillati</taxon>
        <taxon>Actinomycetota</taxon>
        <taxon>Actinomycetes</taxon>
        <taxon>Micromonosporales</taxon>
        <taxon>Micromonosporaceae</taxon>
        <taxon>Hamadaea</taxon>
    </lineage>
</organism>
<evidence type="ECO:0000313" key="2">
    <source>
        <dbReference type="EMBL" id="MFC4134465.1"/>
    </source>
</evidence>
<evidence type="ECO:0008006" key="4">
    <source>
        <dbReference type="Google" id="ProtNLM"/>
    </source>
</evidence>
<sequence>MHTPRWLGVLLVGYSLVPLVNATVPAVAHLAGQRLTVSHDGSDSYECLSDLGAPPLAGLYGGCDAYARPAGGELRPVTLRGPSEKTFLPPKARDTAWGWGRQAYLWEGASTAVFGLVGLLLFLSGVTLLIRGTRRTDEVLKSPA</sequence>
<evidence type="ECO:0000256" key="1">
    <source>
        <dbReference type="SAM" id="Phobius"/>
    </source>
</evidence>
<accession>A0ABV8LW06</accession>
<reference evidence="3" key="1">
    <citation type="journal article" date="2019" name="Int. J. Syst. Evol. Microbiol.">
        <title>The Global Catalogue of Microorganisms (GCM) 10K type strain sequencing project: providing services to taxonomists for standard genome sequencing and annotation.</title>
        <authorList>
            <consortium name="The Broad Institute Genomics Platform"/>
            <consortium name="The Broad Institute Genome Sequencing Center for Infectious Disease"/>
            <person name="Wu L."/>
            <person name="Ma J."/>
        </authorList>
    </citation>
    <scope>NUCLEOTIDE SEQUENCE [LARGE SCALE GENOMIC DNA]</scope>
    <source>
        <strain evidence="3">CGMCC 4.7289</strain>
    </source>
</reference>
<proteinExistence type="predicted"/>
<feature type="transmembrane region" description="Helical" evidence="1">
    <location>
        <begin position="109"/>
        <end position="130"/>
    </location>
</feature>
<dbReference type="RefSeq" id="WP_253761383.1">
    <property type="nucleotide sequence ID" value="NZ_JAMZDZ010000001.1"/>
</dbReference>
<keyword evidence="1" id="KW-1133">Transmembrane helix</keyword>
<keyword evidence="3" id="KW-1185">Reference proteome</keyword>
<comment type="caution">
    <text evidence="2">The sequence shown here is derived from an EMBL/GenBank/DDBJ whole genome shotgun (WGS) entry which is preliminary data.</text>
</comment>
<dbReference type="EMBL" id="JBHSAY010000015">
    <property type="protein sequence ID" value="MFC4134465.1"/>
    <property type="molecule type" value="Genomic_DNA"/>
</dbReference>
<gene>
    <name evidence="2" type="ORF">ACFOZ4_27965</name>
</gene>